<keyword evidence="6" id="KW-0677">Repeat</keyword>
<accession>A0A068VE85</accession>
<keyword evidence="5 9" id="KW-0812">Transmembrane</keyword>
<evidence type="ECO:0000256" key="6">
    <source>
        <dbReference type="ARBA" id="ARBA00022737"/>
    </source>
</evidence>
<protein>
    <recommendedName>
        <fullName evidence="9">Bidirectional sugar transporter SWEET</fullName>
    </recommendedName>
</protein>
<evidence type="ECO:0000256" key="7">
    <source>
        <dbReference type="ARBA" id="ARBA00022989"/>
    </source>
</evidence>
<keyword evidence="4 9" id="KW-0762">Sugar transport</keyword>
<dbReference type="InterPro" id="IPR004316">
    <property type="entry name" value="SWEET_rpt"/>
</dbReference>
<proteinExistence type="inferred from homology"/>
<dbReference type="InterPro" id="IPR047664">
    <property type="entry name" value="SWEET"/>
</dbReference>
<feature type="transmembrane region" description="Helical" evidence="9">
    <location>
        <begin position="191"/>
        <end position="212"/>
    </location>
</feature>
<sequence length="303" mass="34072">MQLKTKYIHKASTIYIMDCHIHYATHTHTLYVSFSYVFILFYFICLSTLIFLFVVVYYSLYRIIGHFLNIFLAGNFTSLCLFASPVFTFARIIKMKSVEEFHPYPYLAGALNCFFWVFYGSPMVHPNSILLVITNSIGFVLELAYLAMFFHFSHSKKQRLIVVFGLIGGAVFAAGIALITLLVFHNTDRRSLFVGAICVAFSIILSASPLSIMKQVIKTKSVEFMPFWICLAGFCNGTVWAVYALLPLDPFILTGNGVGALLGFVQLCLHIKYRRTTPKGGSNDMPGKPSELQLPVSQNQVSV</sequence>
<feature type="transmembrane region" description="Helical" evidence="9">
    <location>
        <begin position="251"/>
        <end position="269"/>
    </location>
</feature>
<gene>
    <name evidence="11" type="ORF">GSCOC_T00001349001</name>
</gene>
<feature type="transmembrane region" description="Helical" evidence="9">
    <location>
        <begin position="70"/>
        <end position="92"/>
    </location>
</feature>
<keyword evidence="7 9" id="KW-1133">Transmembrane helix</keyword>
<dbReference type="FunFam" id="1.20.1280.290:FF:000001">
    <property type="entry name" value="Bidirectional sugar transporter SWEET"/>
    <property type="match status" value="1"/>
</dbReference>
<dbReference type="GO" id="GO:0016020">
    <property type="term" value="C:membrane"/>
    <property type="evidence" value="ECO:0007669"/>
    <property type="project" value="InterPro"/>
</dbReference>
<comment type="similarity">
    <text evidence="2 9">Belongs to the SWEET sugar transporter family.</text>
</comment>
<dbReference type="Gene3D" id="1.20.1280.290">
    <property type="match status" value="2"/>
</dbReference>
<feature type="transmembrane region" description="Helical" evidence="9">
    <location>
        <begin position="128"/>
        <end position="148"/>
    </location>
</feature>
<evidence type="ECO:0000256" key="10">
    <source>
        <dbReference type="SAM" id="MobiDB-lite"/>
    </source>
</evidence>
<dbReference type="Pfam" id="PF03083">
    <property type="entry name" value="MtN3_slv"/>
    <property type="match status" value="2"/>
</dbReference>
<feature type="transmembrane region" description="Helical" evidence="9">
    <location>
        <begin position="104"/>
        <end position="122"/>
    </location>
</feature>
<dbReference type="OMA" id="CHIHYAT"/>
<evidence type="ECO:0000256" key="5">
    <source>
        <dbReference type="ARBA" id="ARBA00022692"/>
    </source>
</evidence>
<dbReference type="AlphaFoldDB" id="A0A068VE85"/>
<evidence type="ECO:0000256" key="9">
    <source>
        <dbReference type="RuleBase" id="RU910715"/>
    </source>
</evidence>
<dbReference type="Gramene" id="CDP18008">
    <property type="protein sequence ID" value="CDP18008"/>
    <property type="gene ID" value="GSCOC_T00001349001"/>
</dbReference>
<evidence type="ECO:0000256" key="1">
    <source>
        <dbReference type="ARBA" id="ARBA00004127"/>
    </source>
</evidence>
<organism evidence="11 12">
    <name type="scientific">Coffea canephora</name>
    <name type="common">Robusta coffee</name>
    <dbReference type="NCBI Taxonomy" id="49390"/>
    <lineage>
        <taxon>Eukaryota</taxon>
        <taxon>Viridiplantae</taxon>
        <taxon>Streptophyta</taxon>
        <taxon>Embryophyta</taxon>
        <taxon>Tracheophyta</taxon>
        <taxon>Spermatophyta</taxon>
        <taxon>Magnoliopsida</taxon>
        <taxon>eudicotyledons</taxon>
        <taxon>Gunneridae</taxon>
        <taxon>Pentapetalae</taxon>
        <taxon>asterids</taxon>
        <taxon>lamiids</taxon>
        <taxon>Gentianales</taxon>
        <taxon>Rubiaceae</taxon>
        <taxon>Ixoroideae</taxon>
        <taxon>Gardenieae complex</taxon>
        <taxon>Bertiereae - Coffeeae clade</taxon>
        <taxon>Coffeeae</taxon>
        <taxon>Coffea</taxon>
    </lineage>
</organism>
<evidence type="ECO:0000256" key="2">
    <source>
        <dbReference type="ARBA" id="ARBA00007809"/>
    </source>
</evidence>
<keyword evidence="3 9" id="KW-0813">Transport</keyword>
<dbReference type="PANTHER" id="PTHR10791:SF236">
    <property type="entry name" value="BIDIRECTIONAL SUGAR TRANSPORTER SWEET8"/>
    <property type="match status" value="1"/>
</dbReference>
<keyword evidence="8 9" id="KW-0472">Membrane</keyword>
<dbReference type="Proteomes" id="UP000295252">
    <property type="component" value="Chromosome III"/>
</dbReference>
<keyword evidence="12" id="KW-1185">Reference proteome</keyword>
<dbReference type="FunFam" id="1.20.1280.290:FF:000002">
    <property type="entry name" value="Bidirectional sugar transporter SWEET"/>
    <property type="match status" value="1"/>
</dbReference>
<evidence type="ECO:0000313" key="12">
    <source>
        <dbReference type="Proteomes" id="UP000295252"/>
    </source>
</evidence>
<comment type="caution">
    <text evidence="9">Lacks conserved residue(s) required for the propagation of feature annotation.</text>
</comment>
<reference evidence="12" key="1">
    <citation type="journal article" date="2014" name="Science">
        <title>The coffee genome provides insight into the convergent evolution of caffeine biosynthesis.</title>
        <authorList>
            <person name="Denoeud F."/>
            <person name="Carretero-Paulet L."/>
            <person name="Dereeper A."/>
            <person name="Droc G."/>
            <person name="Guyot R."/>
            <person name="Pietrella M."/>
            <person name="Zheng C."/>
            <person name="Alberti A."/>
            <person name="Anthony F."/>
            <person name="Aprea G."/>
            <person name="Aury J.M."/>
            <person name="Bento P."/>
            <person name="Bernard M."/>
            <person name="Bocs S."/>
            <person name="Campa C."/>
            <person name="Cenci A."/>
            <person name="Combes M.C."/>
            <person name="Crouzillat D."/>
            <person name="Da Silva C."/>
            <person name="Daddiego L."/>
            <person name="De Bellis F."/>
            <person name="Dussert S."/>
            <person name="Garsmeur O."/>
            <person name="Gayraud T."/>
            <person name="Guignon V."/>
            <person name="Jahn K."/>
            <person name="Jamilloux V."/>
            <person name="Joet T."/>
            <person name="Labadie K."/>
            <person name="Lan T."/>
            <person name="Leclercq J."/>
            <person name="Lepelley M."/>
            <person name="Leroy T."/>
            <person name="Li L.T."/>
            <person name="Librado P."/>
            <person name="Lopez L."/>
            <person name="Munoz A."/>
            <person name="Noel B."/>
            <person name="Pallavicini A."/>
            <person name="Perrotta G."/>
            <person name="Poncet V."/>
            <person name="Pot D."/>
            <person name="Priyono X."/>
            <person name="Rigoreau M."/>
            <person name="Rouard M."/>
            <person name="Rozas J."/>
            <person name="Tranchant-Dubreuil C."/>
            <person name="VanBuren R."/>
            <person name="Zhang Q."/>
            <person name="Andrade A.C."/>
            <person name="Argout X."/>
            <person name="Bertrand B."/>
            <person name="de Kochko A."/>
            <person name="Graziosi G."/>
            <person name="Henry R.J."/>
            <person name="Jayarama X."/>
            <person name="Ming R."/>
            <person name="Nagai C."/>
            <person name="Rounsley S."/>
            <person name="Sankoff D."/>
            <person name="Giuliano G."/>
            <person name="Albert V.A."/>
            <person name="Wincker P."/>
            <person name="Lashermes P."/>
        </authorList>
    </citation>
    <scope>NUCLEOTIDE SEQUENCE [LARGE SCALE GENOMIC DNA]</scope>
    <source>
        <strain evidence="12">cv. DH200-94</strain>
    </source>
</reference>
<dbReference type="PhylomeDB" id="A0A068VE85"/>
<dbReference type="EMBL" id="HG739280">
    <property type="protein sequence ID" value="CDP18008.1"/>
    <property type="molecule type" value="Genomic_DNA"/>
</dbReference>
<name>A0A068VE85_COFCA</name>
<feature type="transmembrane region" description="Helical" evidence="9">
    <location>
        <begin position="36"/>
        <end position="58"/>
    </location>
</feature>
<dbReference type="GO" id="GO:0051260">
    <property type="term" value="P:protein homooligomerization"/>
    <property type="evidence" value="ECO:0007669"/>
    <property type="project" value="UniProtKB-ARBA"/>
</dbReference>
<comment type="function">
    <text evidence="9">Mediates both low-affinity uptake and efflux of sugar across the membrane.</text>
</comment>
<feature type="transmembrane region" description="Helical" evidence="9">
    <location>
        <begin position="160"/>
        <end position="185"/>
    </location>
</feature>
<evidence type="ECO:0000256" key="8">
    <source>
        <dbReference type="ARBA" id="ARBA00023136"/>
    </source>
</evidence>
<dbReference type="OrthoDB" id="409725at2759"/>
<dbReference type="PANTHER" id="PTHR10791">
    <property type="entry name" value="RAG1-ACTIVATING PROTEIN 1"/>
    <property type="match status" value="1"/>
</dbReference>
<feature type="transmembrane region" description="Helical" evidence="9">
    <location>
        <begin position="224"/>
        <end position="245"/>
    </location>
</feature>
<dbReference type="InParanoid" id="A0A068VE85"/>
<comment type="subcellular location">
    <subcellularLocation>
        <location evidence="1">Endomembrane system</location>
        <topology evidence="1">Multi-pass membrane protein</topology>
    </subcellularLocation>
</comment>
<evidence type="ECO:0000256" key="3">
    <source>
        <dbReference type="ARBA" id="ARBA00022448"/>
    </source>
</evidence>
<evidence type="ECO:0000313" key="11">
    <source>
        <dbReference type="EMBL" id="CDP18008.1"/>
    </source>
</evidence>
<feature type="region of interest" description="Disordered" evidence="10">
    <location>
        <begin position="278"/>
        <end position="303"/>
    </location>
</feature>
<dbReference type="GO" id="GO:0051119">
    <property type="term" value="F:sugar transmembrane transporter activity"/>
    <property type="evidence" value="ECO:0007669"/>
    <property type="project" value="InterPro"/>
</dbReference>
<dbReference type="GO" id="GO:0012505">
    <property type="term" value="C:endomembrane system"/>
    <property type="evidence" value="ECO:0007669"/>
    <property type="project" value="UniProtKB-SubCell"/>
</dbReference>
<evidence type="ECO:0000256" key="4">
    <source>
        <dbReference type="ARBA" id="ARBA00022597"/>
    </source>
</evidence>